<feature type="active site" description="Charge relay system" evidence="5">
    <location>
        <position position="79"/>
    </location>
</feature>
<dbReference type="Gene3D" id="3.40.50.200">
    <property type="entry name" value="Peptidase S8/S53 domain"/>
    <property type="match status" value="1"/>
</dbReference>
<protein>
    <recommendedName>
        <fullName evidence="7">Peptidase S8/S53 domain-containing protein</fullName>
    </recommendedName>
</protein>
<feature type="active site" description="Charge relay system" evidence="5">
    <location>
        <position position="111"/>
    </location>
</feature>
<evidence type="ECO:0000256" key="4">
    <source>
        <dbReference type="ARBA" id="ARBA00022825"/>
    </source>
</evidence>
<dbReference type="Proteomes" id="UP000654670">
    <property type="component" value="Unassembled WGS sequence"/>
</dbReference>
<sequence length="385" mass="42155">MKISFRLLFIVIISVFAFSIFLYGCGKGSDSNGSSSGTPKIIKQNEKGKEFSQFEMGDSLHKWYSQGITGKGVKIALLDTGVDKTCKDLSVTKGINFVGDNPGNYNDDNGHGTKIAGIIGAKKNGLNLVGIAYDSDLYIAKVADKNGNVKFENLIKGIQWAINQHVDIINISLEFEHDNAALHQAITDAVKHNIMVIASSGNIRFPGDTYSAFPGAYKEVIAVGMLNSYGKVYSKEFLSKKVDVFAPGEDIAALYLHNKMTLDTGVSFSTAYTTGYSGLIIQSDKNKGRSITRDSLISQLKKDLEINRSFNLGSVINILAIVLRILLNILVVTLIILTIINWLRKKQEKKRIPLKILMITTIIILIMNVAVFILAGLLPTSTPLM</sequence>
<dbReference type="InterPro" id="IPR000209">
    <property type="entry name" value="Peptidase_S8/S53_dom"/>
</dbReference>
<dbReference type="AlphaFoldDB" id="A0A917RZJ7"/>
<dbReference type="InterPro" id="IPR050131">
    <property type="entry name" value="Peptidase_S8_subtilisin-like"/>
</dbReference>
<keyword evidence="6" id="KW-0812">Transmembrane</keyword>
<comment type="caution">
    <text evidence="8">The sequence shown here is derived from an EMBL/GenBank/DDBJ whole genome shotgun (WGS) entry which is preliminary data.</text>
</comment>
<keyword evidence="3 5" id="KW-0378">Hydrolase</keyword>
<feature type="transmembrane region" description="Helical" evidence="6">
    <location>
        <begin position="356"/>
        <end position="378"/>
    </location>
</feature>
<feature type="domain" description="Peptidase S8/S53" evidence="7">
    <location>
        <begin position="70"/>
        <end position="301"/>
    </location>
</feature>
<keyword evidence="9" id="KW-1185">Reference proteome</keyword>
<dbReference type="SUPFAM" id="SSF52743">
    <property type="entry name" value="Subtilisin-like"/>
    <property type="match status" value="1"/>
</dbReference>
<keyword evidence="2 5" id="KW-0645">Protease</keyword>
<dbReference type="PROSITE" id="PS51892">
    <property type="entry name" value="SUBTILASE"/>
    <property type="match status" value="1"/>
</dbReference>
<keyword evidence="6" id="KW-0472">Membrane</keyword>
<gene>
    <name evidence="8" type="ORF">GCM10007968_05610</name>
</gene>
<evidence type="ECO:0000256" key="6">
    <source>
        <dbReference type="SAM" id="Phobius"/>
    </source>
</evidence>
<accession>A0A917RZJ7</accession>
<evidence type="ECO:0000256" key="3">
    <source>
        <dbReference type="ARBA" id="ARBA00022801"/>
    </source>
</evidence>
<feature type="active site" description="Charge relay system" evidence="5">
    <location>
        <position position="267"/>
    </location>
</feature>
<reference evidence="8" key="1">
    <citation type="journal article" date="2014" name="Int. J. Syst. Evol. Microbiol.">
        <title>Complete genome sequence of Corynebacterium casei LMG S-19264T (=DSM 44701T), isolated from a smear-ripened cheese.</title>
        <authorList>
            <consortium name="US DOE Joint Genome Institute (JGI-PGF)"/>
            <person name="Walter F."/>
            <person name="Albersmeier A."/>
            <person name="Kalinowski J."/>
            <person name="Ruckert C."/>
        </authorList>
    </citation>
    <scope>NUCLEOTIDE SEQUENCE</scope>
    <source>
        <strain evidence="8">JCM 15325</strain>
    </source>
</reference>
<dbReference type="RefSeq" id="WP_188801562.1">
    <property type="nucleotide sequence ID" value="NZ_BMOK01000002.1"/>
</dbReference>
<dbReference type="EMBL" id="BMOK01000002">
    <property type="protein sequence ID" value="GGL44426.1"/>
    <property type="molecule type" value="Genomic_DNA"/>
</dbReference>
<name>A0A917RZJ7_9BACL</name>
<evidence type="ECO:0000313" key="9">
    <source>
        <dbReference type="Proteomes" id="UP000654670"/>
    </source>
</evidence>
<evidence type="ECO:0000313" key="8">
    <source>
        <dbReference type="EMBL" id="GGL44426.1"/>
    </source>
</evidence>
<organism evidence="8 9">
    <name type="scientific">Sporolactobacillus putidus</name>
    <dbReference type="NCBI Taxonomy" id="492735"/>
    <lineage>
        <taxon>Bacteria</taxon>
        <taxon>Bacillati</taxon>
        <taxon>Bacillota</taxon>
        <taxon>Bacilli</taxon>
        <taxon>Bacillales</taxon>
        <taxon>Sporolactobacillaceae</taxon>
        <taxon>Sporolactobacillus</taxon>
    </lineage>
</organism>
<proteinExistence type="inferred from homology"/>
<dbReference type="InterPro" id="IPR022398">
    <property type="entry name" value="Peptidase_S8_His-AS"/>
</dbReference>
<dbReference type="GO" id="GO:0006508">
    <property type="term" value="P:proteolysis"/>
    <property type="evidence" value="ECO:0007669"/>
    <property type="project" value="UniProtKB-KW"/>
</dbReference>
<dbReference type="PANTHER" id="PTHR43806:SF11">
    <property type="entry name" value="CEREVISIN-RELATED"/>
    <property type="match status" value="1"/>
</dbReference>
<evidence type="ECO:0000256" key="5">
    <source>
        <dbReference type="PROSITE-ProRule" id="PRU01240"/>
    </source>
</evidence>
<dbReference type="InterPro" id="IPR015500">
    <property type="entry name" value="Peptidase_S8_subtilisin-rel"/>
</dbReference>
<dbReference type="PANTHER" id="PTHR43806">
    <property type="entry name" value="PEPTIDASE S8"/>
    <property type="match status" value="1"/>
</dbReference>
<dbReference type="PRINTS" id="PR00723">
    <property type="entry name" value="SUBTILISIN"/>
</dbReference>
<reference evidence="8" key="2">
    <citation type="submission" date="2020-09" db="EMBL/GenBank/DDBJ databases">
        <authorList>
            <person name="Sun Q."/>
            <person name="Ohkuma M."/>
        </authorList>
    </citation>
    <scope>NUCLEOTIDE SEQUENCE</scope>
    <source>
        <strain evidence="8">JCM 15325</strain>
    </source>
</reference>
<dbReference type="Pfam" id="PF00082">
    <property type="entry name" value="Peptidase_S8"/>
    <property type="match status" value="1"/>
</dbReference>
<feature type="transmembrane region" description="Helical" evidence="6">
    <location>
        <begin position="318"/>
        <end position="344"/>
    </location>
</feature>
<evidence type="ECO:0000256" key="1">
    <source>
        <dbReference type="ARBA" id="ARBA00011073"/>
    </source>
</evidence>
<keyword evidence="4 5" id="KW-0720">Serine protease</keyword>
<feature type="transmembrane region" description="Helical" evidence="6">
    <location>
        <begin position="7"/>
        <end position="24"/>
    </location>
</feature>
<dbReference type="GO" id="GO:0004252">
    <property type="term" value="F:serine-type endopeptidase activity"/>
    <property type="evidence" value="ECO:0007669"/>
    <property type="project" value="UniProtKB-UniRule"/>
</dbReference>
<dbReference type="PROSITE" id="PS51257">
    <property type="entry name" value="PROKAR_LIPOPROTEIN"/>
    <property type="match status" value="1"/>
</dbReference>
<dbReference type="PROSITE" id="PS00137">
    <property type="entry name" value="SUBTILASE_HIS"/>
    <property type="match status" value="1"/>
</dbReference>
<evidence type="ECO:0000259" key="7">
    <source>
        <dbReference type="Pfam" id="PF00082"/>
    </source>
</evidence>
<dbReference type="InterPro" id="IPR036852">
    <property type="entry name" value="Peptidase_S8/S53_dom_sf"/>
</dbReference>
<evidence type="ECO:0000256" key="2">
    <source>
        <dbReference type="ARBA" id="ARBA00022670"/>
    </source>
</evidence>
<keyword evidence="6" id="KW-1133">Transmembrane helix</keyword>
<comment type="similarity">
    <text evidence="1 5">Belongs to the peptidase S8 family.</text>
</comment>